<reference evidence="16 17" key="1">
    <citation type="submission" date="2024-02" db="EMBL/GenBank/DDBJ databases">
        <title>Chromosome-scale genome assembly of the rough periwinkle Littorina saxatilis.</title>
        <authorList>
            <person name="De Jode A."/>
            <person name="Faria R."/>
            <person name="Formenti G."/>
            <person name="Sims Y."/>
            <person name="Smith T.P."/>
            <person name="Tracey A."/>
            <person name="Wood J.M.D."/>
            <person name="Zagrodzka Z.B."/>
            <person name="Johannesson K."/>
            <person name="Butlin R.K."/>
            <person name="Leder E.H."/>
        </authorList>
    </citation>
    <scope>NUCLEOTIDE SEQUENCE [LARGE SCALE GENOMIC DNA]</scope>
    <source>
        <strain evidence="16">Snail1</strain>
        <tissue evidence="16">Muscle</tissue>
    </source>
</reference>
<proteinExistence type="inferred from homology"/>
<evidence type="ECO:0000313" key="17">
    <source>
        <dbReference type="Proteomes" id="UP001374579"/>
    </source>
</evidence>
<dbReference type="GO" id="GO:0004674">
    <property type="term" value="F:protein serine/threonine kinase activity"/>
    <property type="evidence" value="ECO:0007669"/>
    <property type="project" value="UniProtKB-KW"/>
</dbReference>
<dbReference type="InterPro" id="IPR050940">
    <property type="entry name" value="Actin_reg-Ser/Thr_kinase"/>
</dbReference>
<evidence type="ECO:0000256" key="1">
    <source>
        <dbReference type="ARBA" id="ARBA00001936"/>
    </source>
</evidence>
<dbReference type="SUPFAM" id="SSF56112">
    <property type="entry name" value="Protein kinase-like (PK-like)"/>
    <property type="match status" value="1"/>
</dbReference>
<sequence>VFLWCLQYIEDGSLEQLLDNKEEELPWTQRIQLTLGIARGLDYLHSKGFMHRDLTSKNILIKKIESHGFQAIIADFGLASKIPDPLSKEKLPTVGSPYWMAPEVLNGHIYDEKADLFSLGIIMCEITARISADPDIMPRMNNFGVDYVALCEMITYCPLDYLQLAFKCCQVNPKKRPHSSEIIEWLEKIFKNLQNDIFTRKAKEKIKERSGHKRSRSEDNILQANDSEADTSSEDITVIGTPLLIGQVMSRDDPAYAPSSNNPFANQQRFQHGRKLLGTSIDFAIELPVTPPSGYRGKDGIGGCGDGGLR</sequence>
<comment type="catalytic activity">
    <reaction evidence="11">
        <text>L-seryl-[protein] + ATP = O-phospho-L-seryl-[protein] + ADP + H(+)</text>
        <dbReference type="Rhea" id="RHEA:17989"/>
        <dbReference type="Rhea" id="RHEA-COMP:9863"/>
        <dbReference type="Rhea" id="RHEA-COMP:11604"/>
        <dbReference type="ChEBI" id="CHEBI:15378"/>
        <dbReference type="ChEBI" id="CHEBI:29999"/>
        <dbReference type="ChEBI" id="CHEBI:30616"/>
        <dbReference type="ChEBI" id="CHEBI:83421"/>
        <dbReference type="ChEBI" id="CHEBI:456216"/>
        <dbReference type="EC" id="2.7.12.1"/>
    </reaction>
</comment>
<dbReference type="GO" id="GO:0005737">
    <property type="term" value="C:cytoplasm"/>
    <property type="evidence" value="ECO:0007669"/>
    <property type="project" value="TreeGrafter"/>
</dbReference>
<evidence type="ECO:0000256" key="10">
    <source>
        <dbReference type="ARBA" id="ARBA00023211"/>
    </source>
</evidence>
<keyword evidence="6" id="KW-0808">Transferase</keyword>
<name>A0AAN9AL53_9CAEN</name>
<comment type="caution">
    <text evidence="16">The sequence shown here is derived from an EMBL/GenBank/DDBJ whole genome shotgun (WGS) entry which is preliminary data.</text>
</comment>
<keyword evidence="5" id="KW-0723">Serine/threonine-protein kinase</keyword>
<evidence type="ECO:0000256" key="4">
    <source>
        <dbReference type="ARBA" id="ARBA00013203"/>
    </source>
</evidence>
<comment type="cofactor">
    <cofactor evidence="2">
        <name>Mg(2+)</name>
        <dbReference type="ChEBI" id="CHEBI:18420"/>
    </cofactor>
</comment>
<evidence type="ECO:0000259" key="15">
    <source>
        <dbReference type="PROSITE" id="PS50011"/>
    </source>
</evidence>
<gene>
    <name evidence="16" type="ORF">V1264_024535</name>
</gene>
<comment type="catalytic activity">
    <reaction evidence="13">
        <text>L-tyrosyl-[protein] + ATP = O-phospho-L-tyrosyl-[protein] + ADP + H(+)</text>
        <dbReference type="Rhea" id="RHEA:10596"/>
        <dbReference type="Rhea" id="RHEA-COMP:10136"/>
        <dbReference type="Rhea" id="RHEA-COMP:20101"/>
        <dbReference type="ChEBI" id="CHEBI:15378"/>
        <dbReference type="ChEBI" id="CHEBI:30616"/>
        <dbReference type="ChEBI" id="CHEBI:46858"/>
        <dbReference type="ChEBI" id="CHEBI:61978"/>
        <dbReference type="ChEBI" id="CHEBI:456216"/>
        <dbReference type="EC" id="2.7.12.1"/>
    </reaction>
</comment>
<keyword evidence="7" id="KW-0547">Nucleotide-binding</keyword>
<feature type="region of interest" description="Disordered" evidence="14">
    <location>
        <begin position="204"/>
        <end position="233"/>
    </location>
</feature>
<keyword evidence="9" id="KW-0067">ATP-binding</keyword>
<dbReference type="Proteomes" id="UP001374579">
    <property type="component" value="Unassembled WGS sequence"/>
</dbReference>
<evidence type="ECO:0000256" key="2">
    <source>
        <dbReference type="ARBA" id="ARBA00001946"/>
    </source>
</evidence>
<dbReference type="GO" id="GO:0005634">
    <property type="term" value="C:nucleus"/>
    <property type="evidence" value="ECO:0007669"/>
    <property type="project" value="TreeGrafter"/>
</dbReference>
<dbReference type="InterPro" id="IPR001245">
    <property type="entry name" value="Ser-Thr/Tyr_kinase_cat_dom"/>
</dbReference>
<feature type="non-terminal residue" evidence="16">
    <location>
        <position position="1"/>
    </location>
</feature>
<keyword evidence="17" id="KW-1185">Reference proteome</keyword>
<comment type="catalytic activity">
    <reaction evidence="12">
        <text>L-threonyl-[protein] + ATP = O-phospho-L-threonyl-[protein] + ADP + H(+)</text>
        <dbReference type="Rhea" id="RHEA:46608"/>
        <dbReference type="Rhea" id="RHEA-COMP:11060"/>
        <dbReference type="Rhea" id="RHEA-COMP:11605"/>
        <dbReference type="ChEBI" id="CHEBI:15378"/>
        <dbReference type="ChEBI" id="CHEBI:30013"/>
        <dbReference type="ChEBI" id="CHEBI:30616"/>
        <dbReference type="ChEBI" id="CHEBI:61977"/>
        <dbReference type="ChEBI" id="CHEBI:456216"/>
        <dbReference type="EC" id="2.7.12.1"/>
    </reaction>
</comment>
<evidence type="ECO:0000256" key="3">
    <source>
        <dbReference type="ARBA" id="ARBA00005843"/>
    </source>
</evidence>
<dbReference type="GO" id="GO:0005524">
    <property type="term" value="F:ATP binding"/>
    <property type="evidence" value="ECO:0007669"/>
    <property type="project" value="UniProtKB-KW"/>
</dbReference>
<dbReference type="EC" id="2.7.12.1" evidence="4"/>
<evidence type="ECO:0000256" key="11">
    <source>
        <dbReference type="ARBA" id="ARBA00049003"/>
    </source>
</evidence>
<evidence type="ECO:0000256" key="13">
    <source>
        <dbReference type="ARBA" id="ARBA00051680"/>
    </source>
</evidence>
<dbReference type="EMBL" id="JBAMIC010003449">
    <property type="protein sequence ID" value="KAK7088978.1"/>
    <property type="molecule type" value="Genomic_DNA"/>
</dbReference>
<dbReference type="PRINTS" id="PR00109">
    <property type="entry name" value="TYRKINASE"/>
</dbReference>
<dbReference type="InterPro" id="IPR000719">
    <property type="entry name" value="Prot_kinase_dom"/>
</dbReference>
<comment type="cofactor">
    <cofactor evidence="1">
        <name>Mn(2+)</name>
        <dbReference type="ChEBI" id="CHEBI:29035"/>
    </cofactor>
</comment>
<feature type="domain" description="Protein kinase" evidence="15">
    <location>
        <begin position="1"/>
        <end position="190"/>
    </location>
</feature>
<accession>A0AAN9AL53</accession>
<dbReference type="PANTHER" id="PTHR46485">
    <property type="entry name" value="LIM DOMAIN KINASE 1"/>
    <property type="match status" value="1"/>
</dbReference>
<evidence type="ECO:0000256" key="12">
    <source>
        <dbReference type="ARBA" id="ARBA00049308"/>
    </source>
</evidence>
<dbReference type="Gene3D" id="1.10.510.10">
    <property type="entry name" value="Transferase(Phosphotransferase) domain 1"/>
    <property type="match status" value="1"/>
</dbReference>
<dbReference type="FunFam" id="1.10.510.10:FF:000202">
    <property type="entry name" value="Dual specificity testis-specific protein kinase 2"/>
    <property type="match status" value="1"/>
</dbReference>
<dbReference type="AlphaFoldDB" id="A0AAN9AL53"/>
<evidence type="ECO:0000256" key="7">
    <source>
        <dbReference type="ARBA" id="ARBA00022741"/>
    </source>
</evidence>
<dbReference type="PANTHER" id="PTHR46485:SF5">
    <property type="entry name" value="CENTER DIVIDER, ISOFORM A"/>
    <property type="match status" value="1"/>
</dbReference>
<dbReference type="InterPro" id="IPR008266">
    <property type="entry name" value="Tyr_kinase_AS"/>
</dbReference>
<evidence type="ECO:0000313" key="16">
    <source>
        <dbReference type="EMBL" id="KAK7088978.1"/>
    </source>
</evidence>
<evidence type="ECO:0000256" key="8">
    <source>
        <dbReference type="ARBA" id="ARBA00022777"/>
    </source>
</evidence>
<organism evidence="16 17">
    <name type="scientific">Littorina saxatilis</name>
    <dbReference type="NCBI Taxonomy" id="31220"/>
    <lineage>
        <taxon>Eukaryota</taxon>
        <taxon>Metazoa</taxon>
        <taxon>Spiralia</taxon>
        <taxon>Lophotrochozoa</taxon>
        <taxon>Mollusca</taxon>
        <taxon>Gastropoda</taxon>
        <taxon>Caenogastropoda</taxon>
        <taxon>Littorinimorpha</taxon>
        <taxon>Littorinoidea</taxon>
        <taxon>Littorinidae</taxon>
        <taxon>Littorina</taxon>
    </lineage>
</organism>
<keyword evidence="8" id="KW-0418">Kinase</keyword>
<evidence type="ECO:0000256" key="14">
    <source>
        <dbReference type="SAM" id="MobiDB-lite"/>
    </source>
</evidence>
<comment type="similarity">
    <text evidence="3">Belongs to the protein kinase superfamily. TKL Ser/Thr protein kinase family.</text>
</comment>
<evidence type="ECO:0000256" key="5">
    <source>
        <dbReference type="ARBA" id="ARBA00022527"/>
    </source>
</evidence>
<keyword evidence="10" id="KW-0464">Manganese</keyword>
<protein>
    <recommendedName>
        <fullName evidence="4">dual-specificity kinase</fullName>
        <ecNumber evidence="4">2.7.12.1</ecNumber>
    </recommendedName>
</protein>
<dbReference type="PROSITE" id="PS50011">
    <property type="entry name" value="PROTEIN_KINASE_DOM"/>
    <property type="match status" value="1"/>
</dbReference>
<dbReference type="Pfam" id="PF07714">
    <property type="entry name" value="PK_Tyr_Ser-Thr"/>
    <property type="match status" value="1"/>
</dbReference>
<evidence type="ECO:0000256" key="9">
    <source>
        <dbReference type="ARBA" id="ARBA00022840"/>
    </source>
</evidence>
<dbReference type="GO" id="GO:0004712">
    <property type="term" value="F:protein serine/threonine/tyrosine kinase activity"/>
    <property type="evidence" value="ECO:0007669"/>
    <property type="project" value="UniProtKB-EC"/>
</dbReference>
<dbReference type="InterPro" id="IPR011009">
    <property type="entry name" value="Kinase-like_dom_sf"/>
</dbReference>
<evidence type="ECO:0000256" key="6">
    <source>
        <dbReference type="ARBA" id="ARBA00022679"/>
    </source>
</evidence>
<dbReference type="PROSITE" id="PS00109">
    <property type="entry name" value="PROTEIN_KINASE_TYR"/>
    <property type="match status" value="1"/>
</dbReference>
<dbReference type="GO" id="GO:0046872">
    <property type="term" value="F:metal ion binding"/>
    <property type="evidence" value="ECO:0007669"/>
    <property type="project" value="UniProtKB-KW"/>
</dbReference>
<dbReference type="GO" id="GO:0030036">
    <property type="term" value="P:actin cytoskeleton organization"/>
    <property type="evidence" value="ECO:0007669"/>
    <property type="project" value="TreeGrafter"/>
</dbReference>